<dbReference type="AlphaFoldDB" id="A0AAN9BL98"/>
<name>A0AAN9BL98_9CAEN</name>
<reference evidence="1 2" key="1">
    <citation type="submission" date="2024-02" db="EMBL/GenBank/DDBJ databases">
        <title>Chromosome-scale genome assembly of the rough periwinkle Littorina saxatilis.</title>
        <authorList>
            <person name="De Jode A."/>
            <person name="Faria R."/>
            <person name="Formenti G."/>
            <person name="Sims Y."/>
            <person name="Smith T.P."/>
            <person name="Tracey A."/>
            <person name="Wood J.M.D."/>
            <person name="Zagrodzka Z.B."/>
            <person name="Johannesson K."/>
            <person name="Butlin R.K."/>
            <person name="Leder E.H."/>
        </authorList>
    </citation>
    <scope>NUCLEOTIDE SEQUENCE [LARGE SCALE GENOMIC DNA]</scope>
    <source>
        <strain evidence="1">Snail1</strain>
        <tissue evidence="1">Muscle</tissue>
    </source>
</reference>
<organism evidence="1 2">
    <name type="scientific">Littorina saxatilis</name>
    <dbReference type="NCBI Taxonomy" id="31220"/>
    <lineage>
        <taxon>Eukaryota</taxon>
        <taxon>Metazoa</taxon>
        <taxon>Spiralia</taxon>
        <taxon>Lophotrochozoa</taxon>
        <taxon>Mollusca</taxon>
        <taxon>Gastropoda</taxon>
        <taxon>Caenogastropoda</taxon>
        <taxon>Littorinimorpha</taxon>
        <taxon>Littorinoidea</taxon>
        <taxon>Littorinidae</taxon>
        <taxon>Littorina</taxon>
    </lineage>
</organism>
<dbReference type="Proteomes" id="UP001374579">
    <property type="component" value="Unassembled WGS sequence"/>
</dbReference>
<evidence type="ECO:0000313" key="1">
    <source>
        <dbReference type="EMBL" id="KAK7107662.1"/>
    </source>
</evidence>
<sequence length="189" mass="20738">MMNTRFFSIYLIVRVCSEAEGLGLTANPSSLPRDPPVGYEPSILKLNCTAQGTLDIKNIFFLKITYLDASTPQTQAKEIKKVSAGNRVEEESTRAAYLSPDHPEESYLFAELELGVCEGSGEYVCQMEYVDVHGVVKTANPPASVTVGFSSKACVTRHLRLPQVLKCRIVVFFYSTSPVFAAAENNSSN</sequence>
<evidence type="ECO:0000313" key="2">
    <source>
        <dbReference type="Proteomes" id="UP001374579"/>
    </source>
</evidence>
<proteinExistence type="predicted"/>
<keyword evidence="2" id="KW-1185">Reference proteome</keyword>
<gene>
    <name evidence="1" type="ORF">V1264_015548</name>
</gene>
<accession>A0AAN9BL98</accession>
<protein>
    <submittedName>
        <fullName evidence="1">Uncharacterized protein</fullName>
    </submittedName>
</protein>
<comment type="caution">
    <text evidence="1">The sequence shown here is derived from an EMBL/GenBank/DDBJ whole genome shotgun (WGS) entry which is preliminary data.</text>
</comment>
<dbReference type="EMBL" id="JBAMIC010000004">
    <property type="protein sequence ID" value="KAK7107662.1"/>
    <property type="molecule type" value="Genomic_DNA"/>
</dbReference>